<dbReference type="Proteomes" id="UP000698800">
    <property type="component" value="Unassembled WGS sequence"/>
</dbReference>
<dbReference type="InterPro" id="IPR052609">
    <property type="entry name" value="Ribosome_Biogenesis_Reg"/>
</dbReference>
<dbReference type="PANTHER" id="PTHR15682:SF2">
    <property type="entry name" value="UNHEALTHY RIBOSOME BIOGENESIS PROTEIN 2 HOMOLOG"/>
    <property type="match status" value="1"/>
</dbReference>
<dbReference type="OrthoDB" id="160374at2759"/>
<dbReference type="GO" id="GO:0005730">
    <property type="term" value="C:nucleolus"/>
    <property type="evidence" value="ECO:0007669"/>
    <property type="project" value="TreeGrafter"/>
</dbReference>
<feature type="domain" description="Nucleolar 27S pre-rRNA processing Urb2/Npa2 C-terminal" evidence="2">
    <location>
        <begin position="1324"/>
        <end position="1553"/>
    </location>
</feature>
<feature type="compositionally biased region" description="Polar residues" evidence="1">
    <location>
        <begin position="166"/>
        <end position="175"/>
    </location>
</feature>
<evidence type="ECO:0000256" key="1">
    <source>
        <dbReference type="SAM" id="MobiDB-lite"/>
    </source>
</evidence>
<sequence length="1554" mass="171988">MIRINLIEGLGVSQKRYAQLIKFSDWMAQHHGIRSKNLDVQRLLSAQGKKLFYAGFWVRLKAPKIRIPGKLSQISFYDTSPLTPFLFSSARLDPRSWHLVGYLIQRLPVATTAILLSAHKFLQALDSTLLDAIDEEQPGYGTGKTAVQEGAVGQYPNTSDNRRNSSEVSGSSATITGCPISVPVPSSRKRKRQFPSTKIHGLPVGRQRCDSHIGSLLSSILLALESIFASSTVYALDAECKEFETTDYDQVHMKAALRGNPDVASRILGNWFRIVNMVTSSSEGNFDGYYIHTSNSCFNPLVQIWQNRSLEWGDGPDHVSKVFSAHCLVPALRLLSKFMNTPNKSKMVTDGISSIESLLVRHILLPTRVSFSSPSVTSAIAHKEAGIPTNSLLANFLEPLRLEISDIYKTPGYTGSGEGSWSIISGAITLLFEIAIRSSTYSGIKRRTRDILWVEEVFTTLAGSIGLAISPSTTTEIQPGKIDLLERMLDTAIRSDISLSSEVLKSMATNYSNLFSGANKEIRWKLLEKISKLDEDIIYASGRTDTKLLDPLLAQIANLAIPKSTKGDADNNSSIARTILLRLLQTFTRTHITGFISHWQKGLEKVERVRVSSGSDDALDATRFSLWEDEDLVTNIGCLLVKSLTLEQIKEILGFSQLNIGRSLGRISDPEQNIKTFISLVTLDAIIHGFNQDGVAILDLVEENTRSVYGALLQLASSTSRLKPHRWRIWRVLSRIQEFWKAAIATTPPGLSLNASPPPDTSKLTGHGVHSLLQSALESAHSSLKRGLPGTERQGRNPQRYLEALLAFDFILHMARVQCSIPAARTEQSARAVTSDVLDHSVDLLVQCLSQLVASTGFEIAVWDGKPQSVAGEQVLGVALTARLAVYCPEALLQITSAARVRLFRLLYELASLTHQNWKHTPQTCQLSFARIWDGLLSNENLLLHAKLKDEIIGALSEFLDAKKSGTPALSAECSDIKALAVLNLSKLPLEVFRRGQRERILDILLSTLFHTQAEHKVSNDSLNDQISLILKFMDVPNASATLDQERSHRYLKSFSESLLDNLSNIPSLKSNLGPLQLIKSSLVVLWPHLEALPGDVADALRDARGKYVRLLLSDLRDLQYRLEKGDPLAHPPVKALMDAAIELPSLGYTLTDSEMHTVLQAVGETGSLLFPCLLQLRVDGGEEGTTNDPKLSTSDSLAATCFDHSQDIIIYTAWFSVYLLKLDKTERPSLSHTDWKFLRNTFHRFAKSFKQSGRLSLLLYLKKVAFQDFAFNGECCVLLLRALIVLDECADAQPAYASKALSSLYSKLCLNLCQANDFYHFCLIIDAMELITRKKPWVITQWNIDVALSVIASAASSTGPQISTNHSGAVYIRLCETTRGILAGHRLNLRGRFHLIVPLMQNLLRCLFLPNRSVGTQVEALGSMPQWLSPNVVAAAPYAIAYARLLRMLCNPAASSVAGSNNRHKELTPATAKAHRIAGQHLPYILMEYIQCQLQYRLSPEVKSALIPGLYAILEVSNPQTLRMVNAAMDASGRALFKVLYTDYNRFGKWDGH</sequence>
<dbReference type="PANTHER" id="PTHR15682">
    <property type="entry name" value="UNHEALTHY RIBOSOME BIOGENESIS PROTEIN 2 HOMOLOG"/>
    <property type="match status" value="1"/>
</dbReference>
<name>A0A9P8I8J7_9PEZI</name>
<dbReference type="Pfam" id="PF10441">
    <property type="entry name" value="Urb2"/>
    <property type="match status" value="1"/>
</dbReference>
<organism evidence="3 4">
    <name type="scientific">Glutinoglossum americanum</name>
    <dbReference type="NCBI Taxonomy" id="1670608"/>
    <lineage>
        <taxon>Eukaryota</taxon>
        <taxon>Fungi</taxon>
        <taxon>Dikarya</taxon>
        <taxon>Ascomycota</taxon>
        <taxon>Pezizomycotina</taxon>
        <taxon>Geoglossomycetes</taxon>
        <taxon>Geoglossales</taxon>
        <taxon>Geoglossaceae</taxon>
        <taxon>Glutinoglossum</taxon>
    </lineage>
</organism>
<feature type="region of interest" description="Disordered" evidence="1">
    <location>
        <begin position="141"/>
        <end position="195"/>
    </location>
</feature>
<evidence type="ECO:0000259" key="2">
    <source>
        <dbReference type="Pfam" id="PF10441"/>
    </source>
</evidence>
<reference evidence="3" key="1">
    <citation type="submission" date="2021-03" db="EMBL/GenBank/DDBJ databases">
        <title>Comparative genomics and phylogenomic investigation of the class Geoglossomycetes provide insights into ecological specialization and systematics.</title>
        <authorList>
            <person name="Melie T."/>
            <person name="Pirro S."/>
            <person name="Miller A.N."/>
            <person name="Quandt A."/>
        </authorList>
    </citation>
    <scope>NUCLEOTIDE SEQUENCE</scope>
    <source>
        <strain evidence="3">GBOQ0MN5Z8</strain>
    </source>
</reference>
<comment type="caution">
    <text evidence="3">The sequence shown here is derived from an EMBL/GenBank/DDBJ whole genome shotgun (WGS) entry which is preliminary data.</text>
</comment>
<dbReference type="InterPro" id="IPR018849">
    <property type="entry name" value="Urb2/Npa2_C"/>
</dbReference>
<evidence type="ECO:0000313" key="4">
    <source>
        <dbReference type="Proteomes" id="UP000698800"/>
    </source>
</evidence>
<gene>
    <name evidence="3" type="ORF">FGG08_005865</name>
</gene>
<dbReference type="EMBL" id="JAGHQL010000151">
    <property type="protein sequence ID" value="KAH0537311.1"/>
    <property type="molecule type" value="Genomic_DNA"/>
</dbReference>
<protein>
    <recommendedName>
        <fullName evidence="2">Nucleolar 27S pre-rRNA processing Urb2/Npa2 C-terminal domain-containing protein</fullName>
    </recommendedName>
</protein>
<evidence type="ECO:0000313" key="3">
    <source>
        <dbReference type="EMBL" id="KAH0537311.1"/>
    </source>
</evidence>
<proteinExistence type="predicted"/>
<keyword evidence="4" id="KW-1185">Reference proteome</keyword>
<dbReference type="GO" id="GO:0042254">
    <property type="term" value="P:ribosome biogenesis"/>
    <property type="evidence" value="ECO:0007669"/>
    <property type="project" value="TreeGrafter"/>
</dbReference>
<accession>A0A9P8I8J7</accession>